<feature type="compositionally biased region" description="Acidic residues" evidence="6">
    <location>
        <begin position="2462"/>
        <end position="2471"/>
    </location>
</feature>
<dbReference type="InterPro" id="IPR036736">
    <property type="entry name" value="ACP-like_sf"/>
</dbReference>
<name>A0A8A4TJD5_SULCO</name>
<feature type="region of interest" description="Disordered" evidence="6">
    <location>
        <begin position="2458"/>
        <end position="2477"/>
    </location>
</feature>
<evidence type="ECO:0000256" key="2">
    <source>
        <dbReference type="ARBA" id="ARBA00022450"/>
    </source>
</evidence>
<dbReference type="SMART" id="SM00827">
    <property type="entry name" value="PKS_AT"/>
    <property type="match status" value="1"/>
</dbReference>
<dbReference type="GO" id="GO:0031177">
    <property type="term" value="F:phosphopantetheine binding"/>
    <property type="evidence" value="ECO:0007669"/>
    <property type="project" value="InterPro"/>
</dbReference>
<dbReference type="InterPro" id="IPR013968">
    <property type="entry name" value="PKS_KR"/>
</dbReference>
<sequence>MVPTEIGNGPAGSGRRGHEAASALRLPLTPQQRQLVALFTDQPEAVRAYIETLVVDLVGPLDLNALKQALSTLVARHPALRMRLDVDHAAQIVEPVLTPRLDIEHAGDEDEPREAFLERLLRQSMDLTQAPLVRFALLRIDKERAVLVFRLHHLMFDGESANVLLQELFALYRAACAGGSVTLPNVTDYQSFCTAEGKTPPPNIREYWRASFTDDLDSLTTALGGTPRSHAGDQVGGSFKIPLPQWLVDRLETVATHQGKSRFTAFFAACTAYLHRRSGLHGLRLGYPASRGRKKDRRALLAFAVDVLPLVSRALPEDTFETCIQRVGGTLLAHRRRQQAPLASSVPAAEPFEVTISASPLDKAPQAADGLQARAEHYFNGAIKYDLQIEWEASENGTSLRFDYARSSFAEGQVRHLARGLCDFLKGLCDAPQLPLNRVPLTTKGDYLKRMACLNDSFMTPPPFTHLIQGFEEMVRRHPTRPAAIFGPDTLSYALLDKAANALACRLSRRAIGLETPVAVLAGVSAEYLVGILAVLKRGGTYVPIDPEFPPERIAFMARDSRASLVLHATDVTVPSDFEIETLQLPSIEDLLAQDVGDAIHPPPACHGDNAAYVMYTSGSTGTPKGVVVTHRNVLGLVFNRGALDIQPGDRVAHFANTAFDATTFEIWSPLLKGAALVGLTKDEVLDPHRFAAAMRRFAIDAMFITSALFNRTVAKVPDAFATVRAPIVGGEALVPTAVRTALTHGTARIVNGYGPTECTTFAVMADLVQVAEQAKAVPLGTPIANTRVHLLDTDFAPVGAGMIGELCIGGNGVARGYLHRPSLTAAAFIPDPFADQPGARLYRTGDLALLDDAGQIHFKGRRDHQIKLRGFRIELGEIENVLLHHDRVAQAYVAVEKAPTGDPVLVAWIAGDNELAEAEVRVYLAGKLPGYMQPGIILILDELPLGPTGKLHRKLLPNPGFENGGEQDGAHTPIQRRIRDLLADLLEQPNLGLRDHFLAMGGHSLLAARAVAQIRREYGIAFNLRDFFEDATAAAIAAKVAVAQRNKGLQDRPPLQTVARDQSLPLSHAQQAMWFLNRLHPESAMYNMPLRLRMPADVDRVALERALGRLCTRHEALRTIFPAEDGKPRHVICERLTPRLELVRIDRGRSRAAAQHREGRRPFDLERGPLIRATLYRGDDDAELLLNLHHIIADGATLRMLVDELVVFYEAEIEEQPANLAPLPLQYADFAAHQHRSLTGENLERQLQYWLAHLEGPRTAVDLAPHKPPSGDGHLAGTYAELTLPNTLSEALDRFCRQRDLTAYHVCLAAYVALLHLQTGLEDVIVGTPFSLRNADEAQGVAGCFVNTLVPRFSVSSDQPFDSLLRTVRDTSLAAHDHGELPFEVLVDRLPGARATGRNPLFQVLFDFHPDLGAVHRAEPVDLGAVICDFSLSVWGAGGDFRLRAEYTRDRFDEGTVLALLRRYRRLLAAAIAEPATALDKLPVLDAREAGIAAMWPSRLPGVSPPRPYDDFLVAGGSRDHLRLLFAELKRQNAAIETDFEPFAAQPTFAHCLAMLHQTTCTTHEEDPMPNEAPAAVRDASRRSGDVAVIGMAGRFTGTRNIEEYWRDVLDKMDNITHFTEKELIAAGVPREVVADPNYVKAKGKLDDVDAFDAEFFNIPPREAQLIDPQQRLFLEHAWTALEKAGYDPDRYPGTVGVYAGRSPNYYFTENLIRNPLLATVDSMKVDFGNFSDFVASKVSYVLDLKGPSVNVQASCATALVAIGQAYFSLVSRQCDMALAGAVSVLFPHVAGYDYREGSILSPDGACRAFDEKARGMVIGEGVGVIVLKRMEDALRDGDQILSVIKGAAINNDGSDKVGFTAPGTRGQYEVVRAALKNAGVDARDIGFVEAHGTGTVVGDPIEMEALTQAYRKDTAARQYCCIGSVKPTIGHTDSASGVSGFIAATLCLRDKVLHPTNHFEKPNPKLKLETSPFFVATEPTPWQIEDGRQRLAAVSSFGVGGTNAHIILGEAPPREAGSPSRTRQLIPLSARTAGALDQMTDNLAEHLARTDDDLADIAYSLQVGRKGFEHRRFLIASNPEQAADILRRRSGKDLFSAKVASGSRTLAFMFSGQGSQYPDMGRELYEHESVFRETIDYCADHLLPILGLDMRDLLYPRADRKNAADKLNETRYTQPILFSIEYALAQLWISWGVLPQMLIGHSMGEYAAACVAGVMSLEDALALVAERGRLTQSLPNGAMTTVSLPAEQVAPLLSDDISVGVINSPDNCVVSGMKAGVEAFEAKLTEMGVDFRRLRISNAFHSVSMEPVREDFLAAVARADLKPPRIPFISCLTGDWITEEQATDPQYWWEQMKGSVQFAKSIQMVMETPDLVLLEVGPGRTLTTLTRRQINRDNPPQLLTSVRHPKEEQSDVDFLMITLGKLWLAGIDIPWEKRFEGERRLRLELPTYPFERTRYWVDPPSDEPEEEEEPKLRKDPDPANWCWVPNWTRSPRIYDGELDPDQPEAWLLFLDNKGVGAAVRDRLLEAGQHVVTVTPGAGFAELDYGEYTLHPARPEDYEILFEELSEREHTPTRLLHFWSVTGPGGPKDPAVRFEKLQERGFKSLLYCVRALDLLRAETDPRITVFANHLFEIDGEEPLMPEKNTLLAFCRVLSQEHPHLRCRAVELELPEEGTSPAWTQELVAEAFSEAPEPVVAFRGGLRYAEDFAQIHLGERLLARTPFKSKGVYFVTGGQGYLGFELGALLAEKYQARLALVGRSPLPPRAEWDAWLADHAGEDDKVSFKIEQMRRLEALGAKVLMVTADAADPAAMAAAMTQTELRFDHIDGVLHAAGITDESHYFPIKQTDDANVAFHFAPKVGGIQVLDRLLAERQMDFVLCFSSIAAVLGGLGFINYAAANLYMDAFVHLRNRDSAFPWISVNWDGWLVGDLEEEAARAAEDSLLALAMTMPEGLDITERILAQEGLSQVVTSTGDLRMRIDKWVRLCSLRHDADDGDEVEGTGAEQADQAPAPSGRHARPDLSNAYEAPENAFEEKIAEIWQDLLGVAQVGIHDNFFELGGDSLLAVHLSSRIHKALGVEMTGGSLLAAQTVSEQADLVMAKVAEEADPELLAELSGQ</sequence>
<dbReference type="InterPro" id="IPR020841">
    <property type="entry name" value="PKS_Beta-ketoAc_synthase_dom"/>
</dbReference>
<evidence type="ECO:0000259" key="7">
    <source>
        <dbReference type="PROSITE" id="PS50075"/>
    </source>
</evidence>
<evidence type="ECO:0000256" key="1">
    <source>
        <dbReference type="ARBA" id="ARBA00001957"/>
    </source>
</evidence>
<keyword evidence="10" id="KW-1185">Reference proteome</keyword>
<dbReference type="Gene3D" id="3.30.300.30">
    <property type="match status" value="1"/>
</dbReference>
<dbReference type="CDD" id="cd19531">
    <property type="entry name" value="LCL_NRPS-like"/>
    <property type="match status" value="1"/>
</dbReference>
<keyword evidence="2" id="KW-0596">Phosphopantetheine</keyword>
<dbReference type="Gene3D" id="3.30.70.3290">
    <property type="match status" value="1"/>
</dbReference>
<reference evidence="9" key="1">
    <citation type="submission" date="2021-03" db="EMBL/GenBank/DDBJ databases">
        <title>Acanthopleuribacteraceae sp. M133.</title>
        <authorList>
            <person name="Wang G."/>
        </authorList>
    </citation>
    <scope>NUCLEOTIDE SEQUENCE</scope>
    <source>
        <strain evidence="9">M133</strain>
    </source>
</reference>
<dbReference type="SUPFAM" id="SSF55048">
    <property type="entry name" value="Probable ACP-binding domain of malonyl-CoA ACP transacylase"/>
    <property type="match status" value="1"/>
</dbReference>
<dbReference type="InterPro" id="IPR025110">
    <property type="entry name" value="AMP-bd_C"/>
</dbReference>
<dbReference type="InterPro" id="IPR001227">
    <property type="entry name" value="Ac_transferase_dom_sf"/>
</dbReference>
<dbReference type="CDD" id="cd00833">
    <property type="entry name" value="PKS"/>
    <property type="match status" value="1"/>
</dbReference>
<dbReference type="InterPro" id="IPR049490">
    <property type="entry name" value="C883_1060-like_KR_N"/>
</dbReference>
<dbReference type="SMART" id="SM00823">
    <property type="entry name" value="PKS_PP"/>
    <property type="match status" value="2"/>
</dbReference>
<dbReference type="EMBL" id="CP071793">
    <property type="protein sequence ID" value="QTD50139.1"/>
    <property type="molecule type" value="Genomic_DNA"/>
</dbReference>
<dbReference type="InterPro" id="IPR020806">
    <property type="entry name" value="PKS_PP-bd"/>
</dbReference>
<dbReference type="InterPro" id="IPR045851">
    <property type="entry name" value="AMP-bd_C_sf"/>
</dbReference>
<dbReference type="SUPFAM" id="SSF53901">
    <property type="entry name" value="Thiolase-like"/>
    <property type="match status" value="1"/>
</dbReference>
<dbReference type="SUPFAM" id="SSF52151">
    <property type="entry name" value="FabD/lysophospholipase-like"/>
    <property type="match status" value="1"/>
</dbReference>
<feature type="domain" description="Carrier" evidence="7">
    <location>
        <begin position="3028"/>
        <end position="3103"/>
    </location>
</feature>
<dbReference type="CDD" id="cd12117">
    <property type="entry name" value="A_NRPS_Srf_like"/>
    <property type="match status" value="1"/>
</dbReference>
<accession>A0A8A4TJD5</accession>
<feature type="region of interest" description="Disordered" evidence="6">
    <location>
        <begin position="1"/>
        <end position="20"/>
    </location>
</feature>
<dbReference type="Pfam" id="PF00109">
    <property type="entry name" value="ketoacyl-synt"/>
    <property type="match status" value="1"/>
</dbReference>
<dbReference type="InterPro" id="IPR000873">
    <property type="entry name" value="AMP-dep_synth/lig_dom"/>
</dbReference>
<dbReference type="NCBIfam" id="TIGR01733">
    <property type="entry name" value="AA-adenyl-dom"/>
    <property type="match status" value="1"/>
</dbReference>
<dbReference type="InterPro" id="IPR016036">
    <property type="entry name" value="Malonyl_transacylase_ACP-bd"/>
</dbReference>
<dbReference type="InterPro" id="IPR029058">
    <property type="entry name" value="AB_hydrolase_fold"/>
</dbReference>
<dbReference type="FunFam" id="1.10.1200.10:FF:000005">
    <property type="entry name" value="Nonribosomal peptide synthetase 1"/>
    <property type="match status" value="1"/>
</dbReference>
<comment type="similarity">
    <text evidence="5">In the C-terminal section; belongs to the NRP synthetase family.</text>
</comment>
<dbReference type="CDD" id="cd08953">
    <property type="entry name" value="KR_2_SDR_x"/>
    <property type="match status" value="1"/>
</dbReference>
<dbReference type="PANTHER" id="PTHR43775">
    <property type="entry name" value="FATTY ACID SYNTHASE"/>
    <property type="match status" value="1"/>
</dbReference>
<organism evidence="9 10">
    <name type="scientific">Sulfidibacter corallicola</name>
    <dbReference type="NCBI Taxonomy" id="2818388"/>
    <lineage>
        <taxon>Bacteria</taxon>
        <taxon>Pseudomonadati</taxon>
        <taxon>Acidobacteriota</taxon>
        <taxon>Holophagae</taxon>
        <taxon>Acanthopleuribacterales</taxon>
        <taxon>Acanthopleuribacteraceae</taxon>
        <taxon>Sulfidibacter</taxon>
    </lineage>
</organism>
<dbReference type="Gene3D" id="3.40.50.720">
    <property type="entry name" value="NAD(P)-binding Rossmann-like Domain"/>
    <property type="match status" value="1"/>
</dbReference>
<evidence type="ECO:0000259" key="8">
    <source>
        <dbReference type="PROSITE" id="PS52004"/>
    </source>
</evidence>
<dbReference type="SUPFAM" id="SSF56801">
    <property type="entry name" value="Acetyl-CoA synthetase-like"/>
    <property type="match status" value="1"/>
</dbReference>
<dbReference type="PROSITE" id="PS00012">
    <property type="entry name" value="PHOSPHOPANTETHEINE"/>
    <property type="match status" value="2"/>
</dbReference>
<dbReference type="InterPro" id="IPR057326">
    <property type="entry name" value="KR_dom"/>
</dbReference>
<evidence type="ECO:0000256" key="4">
    <source>
        <dbReference type="ARBA" id="ARBA00022679"/>
    </source>
</evidence>
<dbReference type="Gene3D" id="3.40.366.10">
    <property type="entry name" value="Malonyl-Coenzyme A Acyl Carrier Protein, domain 2"/>
    <property type="match status" value="1"/>
</dbReference>
<dbReference type="KEGG" id="scor:J3U87_31530"/>
<dbReference type="Pfam" id="PF22621">
    <property type="entry name" value="CurL-like_PKS_C"/>
    <property type="match status" value="1"/>
</dbReference>
<evidence type="ECO:0000256" key="5">
    <source>
        <dbReference type="ARBA" id="ARBA00029443"/>
    </source>
</evidence>
<dbReference type="Gene3D" id="1.10.1200.10">
    <property type="entry name" value="ACP-like"/>
    <property type="match status" value="1"/>
</dbReference>
<keyword evidence="4" id="KW-0808">Transferase</keyword>
<dbReference type="SMART" id="SM00825">
    <property type="entry name" value="PKS_KS"/>
    <property type="match status" value="1"/>
</dbReference>
<dbReference type="Gene3D" id="3.40.50.980">
    <property type="match status" value="2"/>
</dbReference>
<evidence type="ECO:0000313" key="9">
    <source>
        <dbReference type="EMBL" id="QTD50139.1"/>
    </source>
</evidence>
<dbReference type="Pfam" id="PF21394">
    <property type="entry name" value="Beta-ketacyl_N"/>
    <property type="match status" value="1"/>
</dbReference>
<dbReference type="Pfam" id="PF00501">
    <property type="entry name" value="AMP-binding"/>
    <property type="match status" value="1"/>
</dbReference>
<dbReference type="Pfam" id="PF00668">
    <property type="entry name" value="Condensation"/>
    <property type="match status" value="2"/>
</dbReference>
<dbReference type="Gene3D" id="3.40.47.10">
    <property type="match status" value="1"/>
</dbReference>
<dbReference type="InterPro" id="IPR014043">
    <property type="entry name" value="Acyl_transferase_dom"/>
</dbReference>
<dbReference type="GO" id="GO:0004312">
    <property type="term" value="F:fatty acid synthase activity"/>
    <property type="evidence" value="ECO:0007669"/>
    <property type="project" value="TreeGrafter"/>
</dbReference>
<dbReference type="Pfam" id="PF00698">
    <property type="entry name" value="Acyl_transf_1"/>
    <property type="match status" value="1"/>
</dbReference>
<dbReference type="PROSITE" id="PS50075">
    <property type="entry name" value="CARRIER"/>
    <property type="match status" value="2"/>
</dbReference>
<dbReference type="InterPro" id="IPR014030">
    <property type="entry name" value="Ketoacyl_synth_N"/>
</dbReference>
<dbReference type="PROSITE" id="PS00455">
    <property type="entry name" value="AMP_BINDING"/>
    <property type="match status" value="1"/>
</dbReference>
<feature type="domain" description="Carrier" evidence="7">
    <location>
        <begin position="970"/>
        <end position="1045"/>
    </location>
</feature>
<dbReference type="InterPro" id="IPR009081">
    <property type="entry name" value="PP-bd_ACP"/>
</dbReference>
<dbReference type="SUPFAM" id="SSF52777">
    <property type="entry name" value="CoA-dependent acyltransferases"/>
    <property type="match status" value="4"/>
</dbReference>
<dbReference type="PANTHER" id="PTHR43775:SF51">
    <property type="entry name" value="INACTIVE PHENOLPHTHIOCEROL SYNTHESIS POLYKETIDE SYNTHASE TYPE I PKS1-RELATED"/>
    <property type="match status" value="1"/>
</dbReference>
<dbReference type="RefSeq" id="WP_237379770.1">
    <property type="nucleotide sequence ID" value="NZ_CP071793.1"/>
</dbReference>
<dbReference type="Gene3D" id="3.40.50.1820">
    <property type="entry name" value="alpha/beta hydrolase"/>
    <property type="match status" value="1"/>
</dbReference>
<dbReference type="InterPro" id="IPR050091">
    <property type="entry name" value="PKS_NRPS_Biosynth_Enz"/>
</dbReference>
<dbReference type="Gene3D" id="3.30.559.10">
    <property type="entry name" value="Chloramphenicol acetyltransferase-like domain"/>
    <property type="match status" value="2"/>
</dbReference>
<dbReference type="Pfam" id="PF00550">
    <property type="entry name" value="PP-binding"/>
    <property type="match status" value="2"/>
</dbReference>
<dbReference type="InterPro" id="IPR016035">
    <property type="entry name" value="Acyl_Trfase/lysoPLipase"/>
</dbReference>
<dbReference type="Gene3D" id="3.30.70.250">
    <property type="entry name" value="Malonyl-CoA ACP transacylase, ACP-binding"/>
    <property type="match status" value="1"/>
</dbReference>
<dbReference type="Gene3D" id="2.30.38.10">
    <property type="entry name" value="Luciferase, Domain 3"/>
    <property type="match status" value="1"/>
</dbReference>
<dbReference type="SUPFAM" id="SSF51735">
    <property type="entry name" value="NAD(P)-binding Rossmann-fold domains"/>
    <property type="match status" value="2"/>
</dbReference>
<evidence type="ECO:0000256" key="3">
    <source>
        <dbReference type="ARBA" id="ARBA00022553"/>
    </source>
</evidence>
<dbReference type="Pfam" id="PF13193">
    <property type="entry name" value="AMP-binding_C"/>
    <property type="match status" value="1"/>
</dbReference>
<dbReference type="SMART" id="SM00822">
    <property type="entry name" value="PKS_KR"/>
    <property type="match status" value="1"/>
</dbReference>
<dbReference type="GO" id="GO:0006633">
    <property type="term" value="P:fatty acid biosynthetic process"/>
    <property type="evidence" value="ECO:0007669"/>
    <property type="project" value="TreeGrafter"/>
</dbReference>
<dbReference type="InterPro" id="IPR010071">
    <property type="entry name" value="AA_adenyl_dom"/>
</dbReference>
<evidence type="ECO:0000313" key="10">
    <source>
        <dbReference type="Proteomes" id="UP000663929"/>
    </source>
</evidence>
<dbReference type="InterPro" id="IPR014031">
    <property type="entry name" value="Ketoacyl_synth_C"/>
</dbReference>
<dbReference type="PROSITE" id="PS52004">
    <property type="entry name" value="KS3_2"/>
    <property type="match status" value="1"/>
</dbReference>
<protein>
    <submittedName>
        <fullName evidence="9">Amino acid adenylation domain-containing protein</fullName>
    </submittedName>
</protein>
<proteinExistence type="inferred from homology"/>
<dbReference type="InterPro" id="IPR001242">
    <property type="entry name" value="Condensation_dom"/>
</dbReference>
<feature type="region of interest" description="Disordered" evidence="6">
    <location>
        <begin position="2995"/>
        <end position="3022"/>
    </location>
</feature>
<dbReference type="SUPFAM" id="SSF47336">
    <property type="entry name" value="ACP-like"/>
    <property type="match status" value="2"/>
</dbReference>
<dbReference type="InterPro" id="IPR020845">
    <property type="entry name" value="AMP-binding_CS"/>
</dbReference>
<feature type="domain" description="Ketosynthase family 3 (KS3)" evidence="8">
    <location>
        <begin position="1585"/>
        <end position="2012"/>
    </location>
</feature>
<dbReference type="Proteomes" id="UP000663929">
    <property type="component" value="Chromosome"/>
</dbReference>
<comment type="cofactor">
    <cofactor evidence="1">
        <name>pantetheine 4'-phosphate</name>
        <dbReference type="ChEBI" id="CHEBI:47942"/>
    </cofactor>
</comment>
<dbReference type="InterPro" id="IPR016039">
    <property type="entry name" value="Thiolase-like"/>
</dbReference>
<dbReference type="InterPro" id="IPR006162">
    <property type="entry name" value="Ppantetheine_attach_site"/>
</dbReference>
<dbReference type="InterPro" id="IPR036291">
    <property type="entry name" value="NAD(P)-bd_dom_sf"/>
</dbReference>
<evidence type="ECO:0000256" key="6">
    <source>
        <dbReference type="SAM" id="MobiDB-lite"/>
    </source>
</evidence>
<dbReference type="Gene3D" id="3.30.559.30">
    <property type="entry name" value="Nonribosomal peptide synthetase, condensation domain"/>
    <property type="match status" value="2"/>
</dbReference>
<gene>
    <name evidence="9" type="ORF">J3U87_31530</name>
</gene>
<dbReference type="InterPro" id="IPR023213">
    <property type="entry name" value="CAT-like_dom_sf"/>
</dbReference>
<keyword evidence="3" id="KW-0597">Phosphoprotein</keyword>
<dbReference type="Pfam" id="PF08659">
    <property type="entry name" value="KR"/>
    <property type="match status" value="1"/>
</dbReference>
<dbReference type="Pfam" id="PF02801">
    <property type="entry name" value="Ketoacyl-synt_C"/>
    <property type="match status" value="1"/>
</dbReference>